<protein>
    <submittedName>
        <fullName evidence="1">Uncharacterized protein</fullName>
    </submittedName>
</protein>
<dbReference type="AlphaFoldDB" id="K0RRC9"/>
<evidence type="ECO:0000313" key="1">
    <source>
        <dbReference type="EMBL" id="EJK51481.1"/>
    </source>
</evidence>
<gene>
    <name evidence="1" type="ORF">THAOC_29341</name>
</gene>
<feature type="non-terminal residue" evidence="1">
    <location>
        <position position="1"/>
    </location>
</feature>
<organism evidence="1 2">
    <name type="scientific">Thalassiosira oceanica</name>
    <name type="common">Marine diatom</name>
    <dbReference type="NCBI Taxonomy" id="159749"/>
    <lineage>
        <taxon>Eukaryota</taxon>
        <taxon>Sar</taxon>
        <taxon>Stramenopiles</taxon>
        <taxon>Ochrophyta</taxon>
        <taxon>Bacillariophyta</taxon>
        <taxon>Coscinodiscophyceae</taxon>
        <taxon>Thalassiosirophycidae</taxon>
        <taxon>Thalassiosirales</taxon>
        <taxon>Thalassiosiraceae</taxon>
        <taxon>Thalassiosira</taxon>
    </lineage>
</organism>
<evidence type="ECO:0000313" key="2">
    <source>
        <dbReference type="Proteomes" id="UP000266841"/>
    </source>
</evidence>
<sequence length="72" mass="7654">LRLRHAIPLAARPRMPGAISVLLATGQIELCGLLDETPRSKTSQTCQTRIPDAIHCFGDGPAKESTATSNAK</sequence>
<dbReference type="Proteomes" id="UP000266841">
    <property type="component" value="Unassembled WGS sequence"/>
</dbReference>
<name>K0RRC9_THAOC</name>
<comment type="caution">
    <text evidence="1">The sequence shown here is derived from an EMBL/GenBank/DDBJ whole genome shotgun (WGS) entry which is preliminary data.</text>
</comment>
<keyword evidence="2" id="KW-1185">Reference proteome</keyword>
<dbReference type="EMBL" id="AGNL01041555">
    <property type="protein sequence ID" value="EJK51481.1"/>
    <property type="molecule type" value="Genomic_DNA"/>
</dbReference>
<reference evidence="1 2" key="1">
    <citation type="journal article" date="2012" name="Genome Biol.">
        <title>Genome and low-iron response of an oceanic diatom adapted to chronic iron limitation.</title>
        <authorList>
            <person name="Lommer M."/>
            <person name="Specht M."/>
            <person name="Roy A.S."/>
            <person name="Kraemer L."/>
            <person name="Andreson R."/>
            <person name="Gutowska M.A."/>
            <person name="Wolf J."/>
            <person name="Bergner S.V."/>
            <person name="Schilhabel M.B."/>
            <person name="Klostermeier U.C."/>
            <person name="Beiko R.G."/>
            <person name="Rosenstiel P."/>
            <person name="Hippler M."/>
            <person name="Laroche J."/>
        </authorList>
    </citation>
    <scope>NUCLEOTIDE SEQUENCE [LARGE SCALE GENOMIC DNA]</scope>
    <source>
        <strain evidence="1 2">CCMP1005</strain>
    </source>
</reference>
<accession>K0RRC9</accession>
<proteinExistence type="predicted"/>